<protein>
    <submittedName>
        <fullName evidence="3">DDE_Tnp_1_7 domain-containing protein</fullName>
    </submittedName>
</protein>
<evidence type="ECO:0000313" key="3">
    <source>
        <dbReference type="WBParaSite" id="ASIM_0001346101-mRNA-1"/>
    </source>
</evidence>
<dbReference type="Proteomes" id="UP000267096">
    <property type="component" value="Unassembled WGS sequence"/>
</dbReference>
<organism evidence="3">
    <name type="scientific">Anisakis simplex</name>
    <name type="common">Herring worm</name>
    <dbReference type="NCBI Taxonomy" id="6269"/>
    <lineage>
        <taxon>Eukaryota</taxon>
        <taxon>Metazoa</taxon>
        <taxon>Ecdysozoa</taxon>
        <taxon>Nematoda</taxon>
        <taxon>Chromadorea</taxon>
        <taxon>Rhabditida</taxon>
        <taxon>Spirurina</taxon>
        <taxon>Ascaridomorpha</taxon>
        <taxon>Ascaridoidea</taxon>
        <taxon>Anisakidae</taxon>
        <taxon>Anisakis</taxon>
        <taxon>Anisakis simplex complex</taxon>
    </lineage>
</organism>
<gene>
    <name evidence="1" type="ORF">ASIM_LOCUS12889</name>
</gene>
<keyword evidence="2" id="KW-1185">Reference proteome</keyword>
<reference evidence="1 2" key="2">
    <citation type="submission" date="2018-11" db="EMBL/GenBank/DDBJ databases">
        <authorList>
            <consortium name="Pathogen Informatics"/>
        </authorList>
    </citation>
    <scope>NUCLEOTIDE SEQUENCE [LARGE SCALE GENOMIC DNA]</scope>
</reference>
<proteinExistence type="predicted"/>
<name>A0A0M3JYE4_ANISI</name>
<evidence type="ECO:0000313" key="2">
    <source>
        <dbReference type="Proteomes" id="UP000267096"/>
    </source>
</evidence>
<sequence length="115" mass="12885">MKHPTAGGTVGCADTTTTHRHGPIAWIGTVDHSGGMDSIVNSPTSRVSFEELLSDHQNNLTVFNSYLNTMFVRYERKQDRHSASFKMVIELVVMIEDTIGGKVERYRWKDGISLT</sequence>
<accession>A0A0M3JYE4</accession>
<dbReference type="EMBL" id="UYRR01031270">
    <property type="protein sequence ID" value="VDK48381.1"/>
    <property type="molecule type" value="Genomic_DNA"/>
</dbReference>
<dbReference type="WBParaSite" id="ASIM_0001346101-mRNA-1">
    <property type="protein sequence ID" value="ASIM_0001346101-mRNA-1"/>
    <property type="gene ID" value="ASIM_0001346101"/>
</dbReference>
<evidence type="ECO:0000313" key="1">
    <source>
        <dbReference type="EMBL" id="VDK48381.1"/>
    </source>
</evidence>
<dbReference type="AlphaFoldDB" id="A0A0M3JYE4"/>
<reference evidence="3" key="1">
    <citation type="submission" date="2017-02" db="UniProtKB">
        <authorList>
            <consortium name="WormBaseParasite"/>
        </authorList>
    </citation>
    <scope>IDENTIFICATION</scope>
</reference>